<feature type="transmembrane region" description="Helical" evidence="6">
    <location>
        <begin position="117"/>
        <end position="140"/>
    </location>
</feature>
<dbReference type="PANTHER" id="PTHR40064:SF1">
    <property type="entry name" value="MEMBRANE PROTEIN"/>
    <property type="match status" value="1"/>
</dbReference>
<keyword evidence="4 6" id="KW-1133">Transmembrane helix</keyword>
<gene>
    <name evidence="8" type="ORF">SAMN04488525_102242</name>
</gene>
<evidence type="ECO:0000256" key="5">
    <source>
        <dbReference type="ARBA" id="ARBA00023136"/>
    </source>
</evidence>
<evidence type="ECO:0000259" key="7">
    <source>
        <dbReference type="Pfam" id="PF11728"/>
    </source>
</evidence>
<dbReference type="Pfam" id="PF06081">
    <property type="entry name" value="ArAE_1"/>
    <property type="match status" value="1"/>
</dbReference>
<accession>A0AB37ZYJ4</accession>
<organism evidence="8 9">
    <name type="scientific">Trichococcus collinsii</name>
    <dbReference type="NCBI Taxonomy" id="157076"/>
    <lineage>
        <taxon>Bacteria</taxon>
        <taxon>Bacillati</taxon>
        <taxon>Bacillota</taxon>
        <taxon>Bacilli</taxon>
        <taxon>Lactobacillales</taxon>
        <taxon>Carnobacteriaceae</taxon>
        <taxon>Trichococcus</taxon>
    </lineage>
</organism>
<dbReference type="InterPro" id="IPR052984">
    <property type="entry name" value="UPF0421"/>
</dbReference>
<keyword evidence="2" id="KW-1003">Cell membrane</keyword>
<protein>
    <submittedName>
        <fullName evidence="8">Uncharacterized membrane protein YgaE, UPF0421/DUF939 family</fullName>
    </submittedName>
</protein>
<dbReference type="PANTHER" id="PTHR40064">
    <property type="entry name" value="MEMBRANE PROTEIN-RELATED"/>
    <property type="match status" value="1"/>
</dbReference>
<evidence type="ECO:0000256" key="3">
    <source>
        <dbReference type="ARBA" id="ARBA00022692"/>
    </source>
</evidence>
<dbReference type="RefSeq" id="WP_086987437.1">
    <property type="nucleotide sequence ID" value="NZ_FJNA01000003.1"/>
</dbReference>
<evidence type="ECO:0000256" key="4">
    <source>
        <dbReference type="ARBA" id="ARBA00022989"/>
    </source>
</evidence>
<proteinExistence type="predicted"/>
<dbReference type="InterPro" id="IPR021062">
    <property type="entry name" value="ArAE_1_C"/>
</dbReference>
<evidence type="ECO:0000256" key="1">
    <source>
        <dbReference type="ARBA" id="ARBA00004651"/>
    </source>
</evidence>
<keyword evidence="5 6" id="KW-0472">Membrane</keyword>
<feature type="transmembrane region" description="Helical" evidence="6">
    <location>
        <begin position="56"/>
        <end position="86"/>
    </location>
</feature>
<keyword evidence="3 6" id="KW-0812">Transmembrane</keyword>
<evidence type="ECO:0000256" key="2">
    <source>
        <dbReference type="ARBA" id="ARBA00022475"/>
    </source>
</evidence>
<comment type="caution">
    <text evidence="8">The sequence shown here is derived from an EMBL/GenBank/DDBJ whole genome shotgun (WGS) entry which is preliminary data.</text>
</comment>
<dbReference type="AlphaFoldDB" id="A0AB37ZYJ4"/>
<name>A0AB37ZYJ4_9LACT</name>
<evidence type="ECO:0000256" key="6">
    <source>
        <dbReference type="SAM" id="Phobius"/>
    </source>
</evidence>
<dbReference type="InterPro" id="IPR038323">
    <property type="entry name" value="ArAE_1_C_sf"/>
</dbReference>
<dbReference type="GO" id="GO:0005886">
    <property type="term" value="C:plasma membrane"/>
    <property type="evidence" value="ECO:0007669"/>
    <property type="project" value="UniProtKB-SubCell"/>
</dbReference>
<sequence>MSLNHRTIKIAFATVIAILLAQFFNLNYSVSAGVIAILSVLDTKKSSVLTALQRIASTVLALTIATILFRLFGFHIVVFGIYLLFYVPLAYRFNLQSGIAPCSVLVTHLLLEKQTSLPWLLNELALMMIGAGVAILFNLYMPSKASQIILLREQVETQMKEVLHSFSVSLREGEDRNQSRLLDELDDQLEKYRQVVYAEFDNQLLDQSTYNIRYFDMRSEQVTILKYMATNLGLCALPTSENKILAGLFFLTAAQLHEQNTGIYLMEDIDSLLQSFRESELPATRAEFENRAILFQLLNDFRRFIQTKKDFYEEYAAEIKTKNEFIMRKN</sequence>
<dbReference type="Proteomes" id="UP000199042">
    <property type="component" value="Unassembled WGS sequence"/>
</dbReference>
<dbReference type="Pfam" id="PF11728">
    <property type="entry name" value="ArAE_1_C"/>
    <property type="match status" value="1"/>
</dbReference>
<evidence type="ECO:0000313" key="9">
    <source>
        <dbReference type="Proteomes" id="UP000199042"/>
    </source>
</evidence>
<feature type="domain" description="Putative aromatic acid exporter C-terminal" evidence="7">
    <location>
        <begin position="151"/>
        <end position="309"/>
    </location>
</feature>
<dbReference type="EMBL" id="FNQH01000002">
    <property type="protein sequence ID" value="SEA20394.1"/>
    <property type="molecule type" value="Genomic_DNA"/>
</dbReference>
<evidence type="ECO:0000313" key="8">
    <source>
        <dbReference type="EMBL" id="SEA20394.1"/>
    </source>
</evidence>
<dbReference type="InterPro" id="IPR010343">
    <property type="entry name" value="ArAE_1"/>
</dbReference>
<reference evidence="8 9" key="1">
    <citation type="submission" date="2016-10" db="EMBL/GenBank/DDBJ databases">
        <authorList>
            <person name="Varghese N."/>
            <person name="Submissions S."/>
        </authorList>
    </citation>
    <scope>NUCLEOTIDE SEQUENCE [LARGE SCALE GENOMIC DNA]</scope>
    <source>
        <strain evidence="8 9">DSM 14526</strain>
    </source>
</reference>
<keyword evidence="9" id="KW-1185">Reference proteome</keyword>
<dbReference type="Gene3D" id="1.20.120.940">
    <property type="entry name" value="Putative aromatic acid exporter, C-terminal domain"/>
    <property type="match status" value="1"/>
</dbReference>
<comment type="subcellular location">
    <subcellularLocation>
        <location evidence="1">Cell membrane</location>
        <topology evidence="1">Multi-pass membrane protein</topology>
    </subcellularLocation>
</comment>